<dbReference type="EMBL" id="JAJFZV010000020">
    <property type="protein sequence ID" value="MCC3299704.1"/>
    <property type="molecule type" value="Genomic_DNA"/>
</dbReference>
<dbReference type="RefSeq" id="WP_227897690.1">
    <property type="nucleotide sequence ID" value="NZ_CP099467.1"/>
</dbReference>
<reference evidence="1" key="1">
    <citation type="submission" date="2021-10" db="EMBL/GenBank/DDBJ databases">
        <title>Novel species in genus Arthrobacter.</title>
        <authorList>
            <person name="Liu Y."/>
        </authorList>
    </citation>
    <scope>NUCLEOTIDE SEQUENCE</scope>
    <source>
        <strain evidence="1">Zg-Y453</strain>
    </source>
</reference>
<accession>A0A9X1MJK1</accession>
<keyword evidence="2" id="KW-1185">Reference proteome</keyword>
<proteinExistence type="predicted"/>
<dbReference type="AlphaFoldDB" id="A0A9X1MJK1"/>
<sequence>MSATMPRPDYAPTGALAMTLGELAERHEELRPKTRSFLRVTFPYLKFTPQGQIRSIENGKLVLIQGKIHPKTYDFSGADRLDENTPCWVWTINDERADAASKAA</sequence>
<evidence type="ECO:0000313" key="2">
    <source>
        <dbReference type="Proteomes" id="UP001139158"/>
    </source>
</evidence>
<gene>
    <name evidence="1" type="ORF">LJ757_18065</name>
</gene>
<evidence type="ECO:0000313" key="1">
    <source>
        <dbReference type="EMBL" id="MCC3299704.1"/>
    </source>
</evidence>
<protein>
    <submittedName>
        <fullName evidence="1">Uncharacterized protein</fullName>
    </submittedName>
</protein>
<dbReference type="Proteomes" id="UP001139158">
    <property type="component" value="Unassembled WGS sequence"/>
</dbReference>
<comment type="caution">
    <text evidence="1">The sequence shown here is derived from an EMBL/GenBank/DDBJ whole genome shotgun (WGS) entry which is preliminary data.</text>
</comment>
<organism evidence="1 2">
    <name type="scientific">Arthrobacter caoxuetaonis</name>
    <dbReference type="NCBI Taxonomy" id="2886935"/>
    <lineage>
        <taxon>Bacteria</taxon>
        <taxon>Bacillati</taxon>
        <taxon>Actinomycetota</taxon>
        <taxon>Actinomycetes</taxon>
        <taxon>Micrococcales</taxon>
        <taxon>Micrococcaceae</taxon>
        <taxon>Arthrobacter</taxon>
    </lineage>
</organism>
<name>A0A9X1MJK1_9MICC</name>